<dbReference type="AlphaFoldDB" id="A0A1X0Q800"/>
<keyword evidence="1" id="KW-0732">Signal</keyword>
<organism evidence="2 3">
    <name type="scientific">Hepatospora eriocheir</name>
    <dbReference type="NCBI Taxonomy" id="1081669"/>
    <lineage>
        <taxon>Eukaryota</taxon>
        <taxon>Fungi</taxon>
        <taxon>Fungi incertae sedis</taxon>
        <taxon>Microsporidia</taxon>
        <taxon>Hepatosporidae</taxon>
        <taxon>Hepatospora</taxon>
    </lineage>
</organism>
<dbReference type="EMBL" id="LVKB01000164">
    <property type="protein sequence ID" value="ORD95872.1"/>
    <property type="molecule type" value="Genomic_DNA"/>
</dbReference>
<comment type="caution">
    <text evidence="2">The sequence shown here is derived from an EMBL/GenBank/DDBJ whole genome shotgun (WGS) entry which is preliminary data.</text>
</comment>
<accession>A0A1X0Q800</accession>
<protein>
    <submittedName>
        <fullName evidence="2">Uncharacterized protein</fullName>
    </submittedName>
</protein>
<evidence type="ECO:0000313" key="2">
    <source>
        <dbReference type="EMBL" id="ORD95872.1"/>
    </source>
</evidence>
<proteinExistence type="predicted"/>
<evidence type="ECO:0000256" key="1">
    <source>
        <dbReference type="SAM" id="SignalP"/>
    </source>
</evidence>
<feature type="signal peptide" evidence="1">
    <location>
        <begin position="1"/>
        <end position="20"/>
    </location>
</feature>
<reference evidence="2 3" key="1">
    <citation type="journal article" date="2017" name="Environ. Microbiol.">
        <title>Decay of the glycolytic pathway and adaptation to intranuclear parasitism within Enterocytozoonidae microsporidia.</title>
        <authorList>
            <person name="Wiredu Boakye D."/>
            <person name="Jaroenlak P."/>
            <person name="Prachumwat A."/>
            <person name="Williams T.A."/>
            <person name="Bateman K.S."/>
            <person name="Itsathitphaisarn O."/>
            <person name="Sritunyalucksana K."/>
            <person name="Paszkiewicz K.H."/>
            <person name="Moore K.A."/>
            <person name="Stentiford G.D."/>
            <person name="Williams B.A."/>
        </authorList>
    </citation>
    <scope>NUCLEOTIDE SEQUENCE [LARGE SCALE GENOMIC DNA]</scope>
    <source>
        <strain evidence="2 3">GB1</strain>
    </source>
</reference>
<sequence>MVRFLFLLIQSLITFDVCFGSLLHIEINESIPISLADCLKFFA</sequence>
<dbReference type="VEuPathDB" id="MicrosporidiaDB:HERIO_2729"/>
<feature type="chain" id="PRO_5012868683" evidence="1">
    <location>
        <begin position="21"/>
        <end position="43"/>
    </location>
</feature>
<gene>
    <name evidence="2" type="ORF">HERIO_2729</name>
</gene>
<keyword evidence="3" id="KW-1185">Reference proteome</keyword>
<dbReference type="Proteomes" id="UP000192356">
    <property type="component" value="Unassembled WGS sequence"/>
</dbReference>
<name>A0A1X0Q800_9MICR</name>
<evidence type="ECO:0000313" key="3">
    <source>
        <dbReference type="Proteomes" id="UP000192356"/>
    </source>
</evidence>